<dbReference type="Proteomes" id="UP001232063">
    <property type="component" value="Unassembled WGS sequence"/>
</dbReference>
<dbReference type="RefSeq" id="WP_314514037.1">
    <property type="nucleotide sequence ID" value="NZ_JASJOU010000008.1"/>
</dbReference>
<comment type="caution">
    <text evidence="1">The sequence shown here is derived from an EMBL/GenBank/DDBJ whole genome shotgun (WGS) entry which is preliminary data.</text>
</comment>
<proteinExistence type="predicted"/>
<dbReference type="EMBL" id="JASJOU010000008">
    <property type="protein sequence ID" value="MDJ1503415.1"/>
    <property type="molecule type" value="Genomic_DNA"/>
</dbReference>
<keyword evidence="2" id="KW-1185">Reference proteome</keyword>
<accession>A0AAE3UFM3</accession>
<name>A0AAE3UFM3_9BACT</name>
<organism evidence="1 2">
    <name type="scientific">Xanthocytophaga agilis</name>
    <dbReference type="NCBI Taxonomy" id="3048010"/>
    <lineage>
        <taxon>Bacteria</taxon>
        <taxon>Pseudomonadati</taxon>
        <taxon>Bacteroidota</taxon>
        <taxon>Cytophagia</taxon>
        <taxon>Cytophagales</taxon>
        <taxon>Rhodocytophagaceae</taxon>
        <taxon>Xanthocytophaga</taxon>
    </lineage>
</organism>
<gene>
    <name evidence="1" type="ORF">QNI22_22290</name>
</gene>
<evidence type="ECO:0000313" key="2">
    <source>
        <dbReference type="Proteomes" id="UP001232063"/>
    </source>
</evidence>
<evidence type="ECO:0000313" key="1">
    <source>
        <dbReference type="EMBL" id="MDJ1503415.1"/>
    </source>
</evidence>
<reference evidence="1" key="1">
    <citation type="submission" date="2023-05" db="EMBL/GenBank/DDBJ databases">
        <authorList>
            <person name="Zhang X."/>
        </authorList>
    </citation>
    <scope>NUCLEOTIDE SEQUENCE</scope>
    <source>
        <strain evidence="1">BD1B2-1</strain>
    </source>
</reference>
<evidence type="ECO:0008006" key="3">
    <source>
        <dbReference type="Google" id="ProtNLM"/>
    </source>
</evidence>
<protein>
    <recommendedName>
        <fullName evidence="3">Transposase</fullName>
    </recommendedName>
</protein>
<sequence length="61" mass="7130">MKVEPAYAQLKDQFLIERNYVKSFDGFKTCILSKVLALSLVKSFNQLELSRQINHIKQPIF</sequence>
<dbReference type="AlphaFoldDB" id="A0AAE3UFM3"/>